<organism evidence="9 10">
    <name type="scientific">Spodoptera exigua</name>
    <name type="common">Beet armyworm</name>
    <name type="synonym">Noctua fulgens</name>
    <dbReference type="NCBI Taxonomy" id="7107"/>
    <lineage>
        <taxon>Eukaryota</taxon>
        <taxon>Metazoa</taxon>
        <taxon>Ecdysozoa</taxon>
        <taxon>Arthropoda</taxon>
        <taxon>Hexapoda</taxon>
        <taxon>Insecta</taxon>
        <taxon>Pterygota</taxon>
        <taxon>Neoptera</taxon>
        <taxon>Endopterygota</taxon>
        <taxon>Lepidoptera</taxon>
        <taxon>Glossata</taxon>
        <taxon>Ditrysia</taxon>
        <taxon>Noctuoidea</taxon>
        <taxon>Noctuidae</taxon>
        <taxon>Amphipyrinae</taxon>
        <taxon>Spodoptera</taxon>
    </lineage>
</organism>
<dbReference type="EMBL" id="JACKWZ010000302">
    <property type="protein sequence ID" value="KAF9409696.1"/>
    <property type="molecule type" value="Genomic_DNA"/>
</dbReference>
<dbReference type="PANTHER" id="PTHR22930:SF85">
    <property type="entry name" value="GH03217P-RELATED"/>
    <property type="match status" value="1"/>
</dbReference>
<keyword evidence="10" id="KW-1185">Reference proteome</keyword>
<comment type="similarity">
    <text evidence="3">Belongs to the HARBI1 family.</text>
</comment>
<evidence type="ECO:0000259" key="8">
    <source>
        <dbReference type="Pfam" id="PF13359"/>
    </source>
</evidence>
<dbReference type="InterPro" id="IPR027806">
    <property type="entry name" value="HARBI1_dom"/>
</dbReference>
<dbReference type="Pfam" id="PF13359">
    <property type="entry name" value="DDE_Tnp_4"/>
    <property type="match status" value="1"/>
</dbReference>
<dbReference type="GO" id="GO:0016787">
    <property type="term" value="F:hydrolase activity"/>
    <property type="evidence" value="ECO:0007669"/>
    <property type="project" value="UniProtKB-KW"/>
</dbReference>
<protein>
    <recommendedName>
        <fullName evidence="8">DDE Tnp4 domain-containing protein</fullName>
    </recommendedName>
</protein>
<comment type="caution">
    <text evidence="9">The sequence shown here is derived from an EMBL/GenBank/DDBJ whole genome shotgun (WGS) entry which is preliminary data.</text>
</comment>
<dbReference type="GO" id="GO:0005634">
    <property type="term" value="C:nucleus"/>
    <property type="evidence" value="ECO:0007669"/>
    <property type="project" value="UniProtKB-SubCell"/>
</dbReference>
<dbReference type="GO" id="GO:0004518">
    <property type="term" value="F:nuclease activity"/>
    <property type="evidence" value="ECO:0007669"/>
    <property type="project" value="UniProtKB-KW"/>
</dbReference>
<evidence type="ECO:0000256" key="5">
    <source>
        <dbReference type="ARBA" id="ARBA00022723"/>
    </source>
</evidence>
<gene>
    <name evidence="9" type="ORF">HW555_010986</name>
</gene>
<sequence length="412" mass="47749">MKVLDEIDEVESHTVLVRRVKMYKIRKNPLEELQENEFKSKYKFSRSTAVFIIDMIKNDLAGDARGGFIPPYLKVLAAIRIWARGEIQDDAGDLSGMGQSTISLVCKQVALAILAQMSQWIKMPQTDAEQNIVIVDFHTLCAFRQVIGAIDCTHIRIPKVGGEVGQYYINRKGYSSINVQVVSNANLEIMDIVAHWRGSTHDARIFNEGLLKQRFEQSEFKGRLLGDSGYACTPYLFTPVLHPIKTKEELYNRAHIRTRNVVERCFGLWKQRFRCLLRGFTTKLENTKLYLVALAVLHIIAIHRQDLIEVVEDFDTVPVTQATSRRSNRRRYRRNPFESSEEDFRYKYRFTKRFGAKIVDILREDLCHDPRGCPLSPELQVVCALRNWARHETIQLIYMVYLNKLSANFAKW</sequence>
<evidence type="ECO:0000256" key="2">
    <source>
        <dbReference type="ARBA" id="ARBA00004123"/>
    </source>
</evidence>
<dbReference type="AlphaFoldDB" id="A0A835G9N0"/>
<dbReference type="InterPro" id="IPR045249">
    <property type="entry name" value="HARBI1-like"/>
</dbReference>
<keyword evidence="6" id="KW-0378">Hydrolase</keyword>
<evidence type="ECO:0000256" key="7">
    <source>
        <dbReference type="ARBA" id="ARBA00023242"/>
    </source>
</evidence>
<keyword evidence="5" id="KW-0479">Metal-binding</keyword>
<evidence type="ECO:0000313" key="10">
    <source>
        <dbReference type="Proteomes" id="UP000648187"/>
    </source>
</evidence>
<feature type="domain" description="DDE Tnp4" evidence="8">
    <location>
        <begin position="150"/>
        <end position="298"/>
    </location>
</feature>
<comment type="subcellular location">
    <subcellularLocation>
        <location evidence="2">Nucleus</location>
    </subcellularLocation>
</comment>
<keyword evidence="4" id="KW-0540">Nuclease</keyword>
<proteinExistence type="inferred from homology"/>
<comment type="cofactor">
    <cofactor evidence="1">
        <name>a divalent metal cation</name>
        <dbReference type="ChEBI" id="CHEBI:60240"/>
    </cofactor>
</comment>
<keyword evidence="7" id="KW-0539">Nucleus</keyword>
<dbReference type="PANTHER" id="PTHR22930">
    <property type="match status" value="1"/>
</dbReference>
<name>A0A835G9N0_SPOEX</name>
<accession>A0A835G9N0</accession>
<evidence type="ECO:0000256" key="3">
    <source>
        <dbReference type="ARBA" id="ARBA00006958"/>
    </source>
</evidence>
<reference evidence="9" key="1">
    <citation type="submission" date="2020-08" db="EMBL/GenBank/DDBJ databases">
        <title>Spodoptera exigua strain:BAW_Kor-Di-RS1 Genome sequencing and assembly.</title>
        <authorList>
            <person name="Kim J."/>
            <person name="Nam H.Y."/>
            <person name="Kwon M."/>
            <person name="Choi J.H."/>
            <person name="Cho S.R."/>
            <person name="Kim G.-H."/>
        </authorList>
    </citation>
    <scope>NUCLEOTIDE SEQUENCE</scope>
    <source>
        <strain evidence="9">BAW_Kor-Di-RS1</strain>
        <tissue evidence="9">Whole-body</tissue>
    </source>
</reference>
<dbReference type="Proteomes" id="UP000648187">
    <property type="component" value="Unassembled WGS sequence"/>
</dbReference>
<evidence type="ECO:0000256" key="4">
    <source>
        <dbReference type="ARBA" id="ARBA00022722"/>
    </source>
</evidence>
<evidence type="ECO:0000313" key="9">
    <source>
        <dbReference type="EMBL" id="KAF9409696.1"/>
    </source>
</evidence>
<dbReference type="GO" id="GO:0046872">
    <property type="term" value="F:metal ion binding"/>
    <property type="evidence" value="ECO:0007669"/>
    <property type="project" value="UniProtKB-KW"/>
</dbReference>
<evidence type="ECO:0000256" key="1">
    <source>
        <dbReference type="ARBA" id="ARBA00001968"/>
    </source>
</evidence>
<evidence type="ECO:0000256" key="6">
    <source>
        <dbReference type="ARBA" id="ARBA00022801"/>
    </source>
</evidence>